<dbReference type="InterPro" id="IPR006652">
    <property type="entry name" value="Kelch_1"/>
</dbReference>
<dbReference type="SMART" id="SM00612">
    <property type="entry name" value="Kelch"/>
    <property type="match status" value="5"/>
</dbReference>
<sequence length="328" mass="36750">MEMFNQAFQERNVNNNRAQAVDRAIPANNRDIIILGGWYGPGNNEISNTVENFNIVEGKSIYLPSLNYPRTESASCVSNDVVFIAGGYDGQAGTDTIEVLKMNQHPLRWMMFEGKLPVKLFAHVAIAHKGKLFIIGGDAHKEERKISYGIYEVCLTPPYISKLLARMPRPRRNHSAELVNDKLFIMGGTTTGFNEDAIDSVVAYDLIKNEFKPCTPLLQPIHRMSTVSWGNMVILIGGSDKYGRSLNDVIMYDTETGQSERLPSLKRKRRGCFAVMIDDLIVVMGGKNDKQGCLNSVESYTMGSDQWRELPGMTEKRRYATAVLNPCN</sequence>
<evidence type="ECO:0000313" key="1">
    <source>
        <dbReference type="EMBL" id="CAB4017033.1"/>
    </source>
</evidence>
<name>A0A6S7IIH4_PARCT</name>
<keyword evidence="2" id="KW-1185">Reference proteome</keyword>
<reference evidence="1" key="1">
    <citation type="submission" date="2020-04" db="EMBL/GenBank/DDBJ databases">
        <authorList>
            <person name="Alioto T."/>
            <person name="Alioto T."/>
            <person name="Gomez Garrido J."/>
        </authorList>
    </citation>
    <scope>NUCLEOTIDE SEQUENCE</scope>
    <source>
        <strain evidence="1">A484AB</strain>
    </source>
</reference>
<evidence type="ECO:0000313" key="2">
    <source>
        <dbReference type="Proteomes" id="UP001152795"/>
    </source>
</evidence>
<dbReference type="InterPro" id="IPR015915">
    <property type="entry name" value="Kelch-typ_b-propeller"/>
</dbReference>
<dbReference type="SUPFAM" id="SSF117281">
    <property type="entry name" value="Kelch motif"/>
    <property type="match status" value="2"/>
</dbReference>
<dbReference type="Pfam" id="PF01344">
    <property type="entry name" value="Kelch_1"/>
    <property type="match status" value="1"/>
</dbReference>
<dbReference type="PANTHER" id="PTHR46260:SF3">
    <property type="entry name" value="RING-TYPE DOMAIN-CONTAINING PROTEIN"/>
    <property type="match status" value="1"/>
</dbReference>
<proteinExistence type="predicted"/>
<organism evidence="1 2">
    <name type="scientific">Paramuricea clavata</name>
    <name type="common">Red gorgonian</name>
    <name type="synonym">Violescent sea-whip</name>
    <dbReference type="NCBI Taxonomy" id="317549"/>
    <lineage>
        <taxon>Eukaryota</taxon>
        <taxon>Metazoa</taxon>
        <taxon>Cnidaria</taxon>
        <taxon>Anthozoa</taxon>
        <taxon>Octocorallia</taxon>
        <taxon>Malacalcyonacea</taxon>
        <taxon>Plexauridae</taxon>
        <taxon>Paramuricea</taxon>
    </lineage>
</organism>
<dbReference type="EMBL" id="CACRXK020009371">
    <property type="protein sequence ID" value="CAB4017033.1"/>
    <property type="molecule type" value="Genomic_DNA"/>
</dbReference>
<accession>A0A6S7IIH4</accession>
<dbReference type="OrthoDB" id="5987322at2759"/>
<dbReference type="Gene3D" id="2.120.10.80">
    <property type="entry name" value="Kelch-type beta propeller"/>
    <property type="match status" value="2"/>
</dbReference>
<dbReference type="AlphaFoldDB" id="A0A6S7IIH4"/>
<protein>
    <submittedName>
        <fullName evidence="1">Influenza virus NS1A-binding</fullName>
    </submittedName>
</protein>
<comment type="caution">
    <text evidence="1">The sequence shown here is derived from an EMBL/GenBank/DDBJ whole genome shotgun (WGS) entry which is preliminary data.</text>
</comment>
<gene>
    <name evidence="1" type="ORF">PACLA_8A038374</name>
</gene>
<dbReference type="Pfam" id="PF24681">
    <property type="entry name" value="Kelch_KLHDC2_KLHL20_DRC7"/>
    <property type="match status" value="1"/>
</dbReference>
<dbReference type="Proteomes" id="UP001152795">
    <property type="component" value="Unassembled WGS sequence"/>
</dbReference>
<dbReference type="PANTHER" id="PTHR46260">
    <property type="entry name" value="RING-TYPE DOMAIN-CONTAINING PROTEIN"/>
    <property type="match status" value="1"/>
</dbReference>
<dbReference type="InterPro" id="IPR051746">
    <property type="entry name" value="Kelch_domain_containing_8"/>
</dbReference>